<feature type="compositionally biased region" description="Low complexity" evidence="1">
    <location>
        <begin position="299"/>
        <end position="308"/>
    </location>
</feature>
<evidence type="ECO:0000256" key="2">
    <source>
        <dbReference type="SAM" id="Phobius"/>
    </source>
</evidence>
<gene>
    <name evidence="3" type="ORF">PRG01_1421100</name>
</gene>
<feature type="compositionally biased region" description="Basic and acidic residues" evidence="1">
    <location>
        <begin position="586"/>
        <end position="596"/>
    </location>
</feature>
<dbReference type="VEuPathDB" id="PlasmoDB:PRG01_1421100"/>
<dbReference type="PANTHER" id="PTHR35310">
    <property type="entry name" value="CELL WALL INTEGRITY/STRESS RESPONSE COMPONENT-LIKE PROTEIN"/>
    <property type="match status" value="1"/>
</dbReference>
<feature type="transmembrane region" description="Helical" evidence="2">
    <location>
        <begin position="919"/>
        <end position="939"/>
    </location>
</feature>
<dbReference type="OrthoDB" id="384377at2759"/>
<evidence type="ECO:0000313" key="4">
    <source>
        <dbReference type="Proteomes" id="UP000240500"/>
    </source>
</evidence>
<feature type="region of interest" description="Disordered" evidence="1">
    <location>
        <begin position="262"/>
        <end position="308"/>
    </location>
</feature>
<protein>
    <submittedName>
        <fullName evidence="3">Uncharacterized protein</fullName>
    </submittedName>
</protein>
<name>A0A2P9DP08_PLARE</name>
<dbReference type="Proteomes" id="UP000240500">
    <property type="component" value="Chromosome 14"/>
</dbReference>
<feature type="compositionally biased region" description="Low complexity" evidence="1">
    <location>
        <begin position="637"/>
        <end position="654"/>
    </location>
</feature>
<reference evidence="3 4" key="1">
    <citation type="submission" date="2016-09" db="EMBL/GenBank/DDBJ databases">
        <authorList>
            <consortium name="Pathogen Informatics"/>
        </authorList>
    </citation>
    <scope>NUCLEOTIDE SEQUENCE [LARGE SCALE GENOMIC DNA]</scope>
</reference>
<feature type="compositionally biased region" description="Basic and acidic residues" evidence="1">
    <location>
        <begin position="605"/>
        <end position="621"/>
    </location>
</feature>
<evidence type="ECO:0000256" key="1">
    <source>
        <dbReference type="SAM" id="MobiDB-lite"/>
    </source>
</evidence>
<accession>A0A2P9DP08</accession>
<keyword evidence="2" id="KW-0812">Transmembrane</keyword>
<dbReference type="EMBL" id="LT969577">
    <property type="protein sequence ID" value="SOV82779.1"/>
    <property type="molecule type" value="Genomic_DNA"/>
</dbReference>
<keyword evidence="2" id="KW-1133">Transmembrane helix</keyword>
<organism evidence="3 4">
    <name type="scientific">Plasmodium reichenowi</name>
    <dbReference type="NCBI Taxonomy" id="5854"/>
    <lineage>
        <taxon>Eukaryota</taxon>
        <taxon>Sar</taxon>
        <taxon>Alveolata</taxon>
        <taxon>Apicomplexa</taxon>
        <taxon>Aconoidasida</taxon>
        <taxon>Haemosporida</taxon>
        <taxon>Plasmodiidae</taxon>
        <taxon>Plasmodium</taxon>
        <taxon>Plasmodium (Laverania)</taxon>
    </lineage>
</organism>
<proteinExistence type="predicted"/>
<feature type="region of interest" description="Disordered" evidence="1">
    <location>
        <begin position="586"/>
        <end position="672"/>
    </location>
</feature>
<dbReference type="PANTHER" id="PTHR35310:SF1">
    <property type="entry name" value="CELL WALL INTEGRITY_STRESS RESPONSE COMPONENT-LIKE PROTEIN"/>
    <property type="match status" value="1"/>
</dbReference>
<keyword evidence="2" id="KW-0472">Membrane</keyword>
<evidence type="ECO:0000313" key="3">
    <source>
        <dbReference type="EMBL" id="SOV82779.1"/>
    </source>
</evidence>
<sequence>MKEIIYVKNKERKNIISNVRIKAQKLDQDEYEISRNDCKEFIRIVKRYTIECMFEELFIDKNTKEKEINADDLISIISSKKKRCFYIPIAIYIGKRNELDKYEKYLMKEQVVNDEIKKKDKENLRKQYEIDKKRKEENEMKRYVSIDSIYGLHEIHKIDKEEVCDNAEKKSSYDKIKNDINKIDVNNNNNNGDFFVSTDNNIVKNVNNIPQQEKKIEIDLDIKQNSKADYKNEQGTGSKIKKKIDEITKDQLCDYDNFKMENNKKNKNKKNIKKIKDQKEDPNENMINDPKNFISNTKNNNNNNNNNNETFSYKTKITNIHTTNHNNISEEKKNYYNTLLKKVADRIERNSMNKNMEKTKYLKSFHLVSYYKLNELIYVSFLIRKYYNHYYEKELYDIVDIYEDIQNNKKENIHDKNIEERKIHKTNFTNDYVKSGSNNDNDNSSNVMIHFNKNDNIIYKDIFKKLDEERKQKKDNIYNDYAHKYIHSDMLYNYRFVQNDLYKIIQPVLYNLNIFFNQNVIKDINKIMEKYDTVIQDVQQVGRKKEYNQRINEGLEKREGHKSTYEKGNEVKADNMKENNMKENNMKENNMKENNTKENNMTENNTKENNTKENNTKENNMKENNMTENNTKENNTKENNMTENNTKENNMTENNTKENNTKENNMTENKVTKNRDKKLQNNVQTYEQQNIQTNLHNDNKNINTKKIHNSNNYHVKEKRNDKNVDNKNKDKEECINYADLDKGDKHITNTLKIPNNKIQMKENRKENVLFKKEKEKHYINKEKDECDKVTNTFKIMGHSSKNITNNNLNNLSKSSPRAVYPLKCIETECFKVMILKKKKKKYSYQSINYNSDSYISSTMCDNLEDDNNKAQSDTYINYLNIKYSKEELKSLNNRNFIYYITNDIETLGIYKKIYFYDFFFIYLLRKLFWNIFSLYYIYLQKYNDKREEKRKKKIQQNINNIYLPSISSSSSNDETNLSKNYINNNNNNNYKIKKIYCDHLLLYESDVSVNNSQINKEYLYNTNKLLHDDLKILFNLIKKQKILIYFRYDQNKKIKCKNKTQYVHRDIWIYLILKALKKKNDSTIFNEFIFFKEKQ</sequence>
<dbReference type="VEuPathDB" id="PlasmoDB:PRCDC_1420600"/>
<dbReference type="AlphaFoldDB" id="A0A2P9DP08"/>